<gene>
    <name evidence="9" type="ORF">DWW04_04095</name>
    <name evidence="10" type="ORF">E1J06_06145</name>
    <name evidence="4" type="ORF">F2Y44_01980</name>
    <name evidence="6" type="ORF">F2Y51_23335</name>
    <name evidence="5" type="ORF">F2Y58_23620</name>
    <name evidence="3" type="ORF">F2Z07_00180</name>
    <name evidence="7" type="ORF">KSU80_07115</name>
    <name evidence="8" type="ORF">RVH45_08000</name>
</gene>
<name>A0A0K2HKJ3_9BACT</name>
<evidence type="ECO:0000313" key="6">
    <source>
        <dbReference type="EMBL" id="KAA5401094.1"/>
    </source>
</evidence>
<evidence type="ECO:0000259" key="1">
    <source>
        <dbReference type="Pfam" id="PF00534"/>
    </source>
</evidence>
<dbReference type="EMBL" id="VVZV01000001">
    <property type="protein sequence ID" value="KAA5324817.1"/>
    <property type="molecule type" value="Genomic_DNA"/>
</dbReference>
<evidence type="ECO:0000259" key="2">
    <source>
        <dbReference type="Pfam" id="PF13439"/>
    </source>
</evidence>
<dbReference type="EMBL" id="JAHOAX010000005">
    <property type="protein sequence ID" value="MBV3122948.1"/>
    <property type="molecule type" value="Genomic_DNA"/>
</dbReference>
<evidence type="ECO:0000313" key="9">
    <source>
        <dbReference type="EMBL" id="RGV80223.1"/>
    </source>
</evidence>
<keyword evidence="8" id="KW-0328">Glycosyltransferase</keyword>
<evidence type="ECO:0000313" key="4">
    <source>
        <dbReference type="EMBL" id="KAA5388509.1"/>
    </source>
</evidence>
<dbReference type="EMBL" id="SLTX01000001">
    <property type="protein sequence ID" value="TDB07025.1"/>
    <property type="molecule type" value="Genomic_DNA"/>
</dbReference>
<dbReference type="GeneID" id="5303360"/>
<dbReference type="EC" id="2.4.-.-" evidence="8"/>
<sequence length="356" mass="41183">MTIIHITYAFGLGGIETMLRNIANEQARFGYNIHLIVINNNVNDELRTSLNEKIKFYCLERRKGSKNPLHYIKLNLLLKRINADVIHLHYSSIARFIFLSSLERKLCVTHHDVCNGGNFVNLYRCKRVYAISNIVKEDIFKWTGLNSEVVLNGVDVSKIRYSTARQVDIFRIVQVSRLMHEKKGQHILIKAFHQLIDRGHTQLHLDFIGEGESREYLENLVNELGLSTYVSFLEAKNQSYIYTHLCEYDLYVQPSIYEGFGLTVAEAMAAKIPVLVSENQGPLEIIDYGKYGYSFKNMDVNDCADKIETFLKGHNNISMIESAYKRVTELYNVRITAKTYLEKYKEFIESDYAPVH</sequence>
<dbReference type="PANTHER" id="PTHR12526">
    <property type="entry name" value="GLYCOSYLTRANSFERASE"/>
    <property type="match status" value="1"/>
</dbReference>
<keyword evidence="6" id="KW-0808">Transferase</keyword>
<feature type="domain" description="Glycosyltransferase subfamily 4-like N-terminal" evidence="2">
    <location>
        <begin position="13"/>
        <end position="157"/>
    </location>
</feature>
<proteinExistence type="predicted"/>
<dbReference type="EMBL" id="JAWDEV010000007">
    <property type="protein sequence ID" value="MDU0269844.1"/>
    <property type="molecule type" value="Genomic_DNA"/>
</dbReference>
<evidence type="ECO:0000313" key="11">
    <source>
        <dbReference type="Proteomes" id="UP000283678"/>
    </source>
</evidence>
<dbReference type="Proteomes" id="UP000441162">
    <property type="component" value="Unassembled WGS sequence"/>
</dbReference>
<evidence type="ECO:0000313" key="15">
    <source>
        <dbReference type="Proteomes" id="UP000481700"/>
    </source>
</evidence>
<comment type="caution">
    <text evidence="6">The sequence shown here is derived from an EMBL/GenBank/DDBJ whole genome shotgun (WGS) entry which is preliminary data.</text>
</comment>
<accession>A0A0K2HKJ3</accession>
<reference evidence="7" key="4">
    <citation type="submission" date="2021-06" db="EMBL/GenBank/DDBJ databases">
        <title>Collection of gut derived symbiotic bacterial strains cultured from healthy donors.</title>
        <authorList>
            <person name="Lin H."/>
            <person name="Littmann E."/>
            <person name="Pamer E.G."/>
        </authorList>
    </citation>
    <scope>NUCLEOTIDE SEQUENCE</scope>
    <source>
        <strain evidence="7">MSK.5.10</strain>
    </source>
</reference>
<dbReference type="AlphaFoldDB" id="A0A0K2HKJ3"/>
<reference evidence="10 12" key="3">
    <citation type="journal article" date="2019" name="Nat. Microbiol.">
        <title>Genomic variation and strain-specific functional adaptation in the human gut microbiome during early life.</title>
        <authorList>
            <person name="Vatanen T."/>
            <person name="Plichta D.R."/>
            <person name="Somani J."/>
            <person name="Munch P.C."/>
            <person name="Arthur T.D."/>
            <person name="Hall A.B."/>
            <person name="Rudolf S."/>
            <person name="Oakeley E.J."/>
            <person name="Ke X."/>
            <person name="Young R.A."/>
            <person name="Haiser H.J."/>
            <person name="Kolde R."/>
            <person name="Yassour M."/>
            <person name="Luopajarvi K."/>
            <person name="Siljander H."/>
            <person name="Virtanen S.M."/>
            <person name="Ilonen J."/>
            <person name="Uibo R."/>
            <person name="Tillmann V."/>
            <person name="Mokurov S."/>
            <person name="Dorshakova N."/>
            <person name="Porter J.A."/>
            <person name="McHardy A.C."/>
            <person name="Lahdesmaki H."/>
            <person name="Vlamakis H."/>
            <person name="Huttenhower C."/>
            <person name="Knip M."/>
            <person name="Xavier R.J."/>
        </authorList>
    </citation>
    <scope>NUCLEOTIDE SEQUENCE [LARGE SCALE GENOMIC DNA]</scope>
    <source>
        <strain evidence="10 12">RJX1052</strain>
    </source>
</reference>
<dbReference type="Proteomes" id="UP000481616">
    <property type="component" value="Unassembled WGS sequence"/>
</dbReference>
<dbReference type="RefSeq" id="WP_011965586.1">
    <property type="nucleotide sequence ID" value="NZ_BAABZF010000001.1"/>
</dbReference>
<evidence type="ECO:0000313" key="8">
    <source>
        <dbReference type="EMBL" id="MDU0269844.1"/>
    </source>
</evidence>
<dbReference type="SUPFAM" id="SSF53756">
    <property type="entry name" value="UDP-Glycosyltransferase/glycogen phosphorylase"/>
    <property type="match status" value="1"/>
</dbReference>
<dbReference type="Proteomes" id="UP000283678">
    <property type="component" value="Unassembled WGS sequence"/>
</dbReference>
<dbReference type="InterPro" id="IPR001296">
    <property type="entry name" value="Glyco_trans_1"/>
</dbReference>
<dbReference type="InterPro" id="IPR028098">
    <property type="entry name" value="Glyco_trans_4-like_N"/>
</dbReference>
<dbReference type="EMBL" id="QRZL01000003">
    <property type="protein sequence ID" value="RGV80223.1"/>
    <property type="molecule type" value="Genomic_DNA"/>
</dbReference>
<dbReference type="EMBL" id="VVZE01000001">
    <property type="protein sequence ID" value="KAA5388509.1"/>
    <property type="molecule type" value="Genomic_DNA"/>
</dbReference>
<dbReference type="Pfam" id="PF00534">
    <property type="entry name" value="Glycos_transf_1"/>
    <property type="match status" value="1"/>
</dbReference>
<evidence type="ECO:0000313" key="14">
    <source>
        <dbReference type="Proteomes" id="UP000481616"/>
    </source>
</evidence>
<evidence type="ECO:0000313" key="5">
    <source>
        <dbReference type="EMBL" id="KAA5391581.1"/>
    </source>
</evidence>
<reference evidence="9 11" key="1">
    <citation type="submission" date="2018-08" db="EMBL/GenBank/DDBJ databases">
        <title>A genome reference for cultivated species of the human gut microbiota.</title>
        <authorList>
            <person name="Zou Y."/>
            <person name="Xue W."/>
            <person name="Luo G."/>
        </authorList>
    </citation>
    <scope>NUCLEOTIDE SEQUENCE [LARGE SCALE GENOMIC DNA]</scope>
    <source>
        <strain evidence="9 11">AF14-1AC</strain>
    </source>
</reference>
<protein>
    <submittedName>
        <fullName evidence="6">Glycosyltransferase</fullName>
        <ecNumber evidence="8">2.4.-.-</ecNumber>
    </submittedName>
</protein>
<dbReference type="CDD" id="cd03811">
    <property type="entry name" value="GT4_GT28_WabH-like"/>
    <property type="match status" value="1"/>
</dbReference>
<reference evidence="13 14" key="2">
    <citation type="journal article" date="2019" name="Nat. Med.">
        <title>A library of human gut bacterial isolates paired with longitudinal multiomics data enables mechanistic microbiome research.</title>
        <authorList>
            <person name="Poyet M."/>
            <person name="Groussin M."/>
            <person name="Gibbons S.M."/>
            <person name="Avila-Pacheco J."/>
            <person name="Jiang X."/>
            <person name="Kearney S.M."/>
            <person name="Perrotta A.R."/>
            <person name="Berdy B."/>
            <person name="Zhao S."/>
            <person name="Lieberman T.D."/>
            <person name="Swanson P.K."/>
            <person name="Smith M."/>
            <person name="Roesemann S."/>
            <person name="Alexander J.E."/>
            <person name="Rich S.A."/>
            <person name="Livny J."/>
            <person name="Vlamakis H."/>
            <person name="Clish C."/>
            <person name="Bullock K."/>
            <person name="Deik A."/>
            <person name="Scott J."/>
            <person name="Pierce K.A."/>
            <person name="Xavier R.J."/>
            <person name="Alm E.J."/>
        </authorList>
    </citation>
    <scope>NUCLEOTIDE SEQUENCE [LARGE SCALE GENOMIC DNA]</scope>
    <source>
        <strain evidence="5 14">BIOML-A1</strain>
        <strain evidence="3 15">BIOML-A25</strain>
        <strain evidence="6 13">BIOML-A4</strain>
        <strain evidence="4">BIOML-A8</strain>
    </source>
</reference>
<dbReference type="GO" id="GO:0016757">
    <property type="term" value="F:glycosyltransferase activity"/>
    <property type="evidence" value="ECO:0007669"/>
    <property type="project" value="UniProtKB-KW"/>
</dbReference>
<evidence type="ECO:0000313" key="10">
    <source>
        <dbReference type="EMBL" id="TDB07025.1"/>
    </source>
</evidence>
<evidence type="ECO:0000313" key="7">
    <source>
        <dbReference type="EMBL" id="MBV3122948.1"/>
    </source>
</evidence>
<evidence type="ECO:0000313" key="3">
    <source>
        <dbReference type="EMBL" id="KAA5324817.1"/>
    </source>
</evidence>
<dbReference type="Proteomes" id="UP000777173">
    <property type="component" value="Unassembled WGS sequence"/>
</dbReference>
<dbReference type="EMBL" id="VVYY01000041">
    <property type="protein sequence ID" value="KAA5391581.1"/>
    <property type="molecule type" value="Genomic_DNA"/>
</dbReference>
<dbReference type="Proteomes" id="UP000294834">
    <property type="component" value="Unassembled WGS sequence"/>
</dbReference>
<dbReference type="Proteomes" id="UP001181086">
    <property type="component" value="Unassembled WGS sequence"/>
</dbReference>
<evidence type="ECO:0000313" key="12">
    <source>
        <dbReference type="Proteomes" id="UP000294834"/>
    </source>
</evidence>
<reference evidence="8" key="5">
    <citation type="submission" date="2023-10" db="EMBL/GenBank/DDBJ databases">
        <title>Genome of Potential pathogenic bacteria in Crohn's disease.</title>
        <authorList>
            <person name="Rodriguez-Palacios A."/>
        </authorList>
    </citation>
    <scope>NUCLEOTIDE SEQUENCE</scope>
    <source>
        <strain evidence="8">CavFT-hAR62</strain>
    </source>
</reference>
<evidence type="ECO:0000313" key="13">
    <source>
        <dbReference type="Proteomes" id="UP000441162"/>
    </source>
</evidence>
<dbReference type="Pfam" id="PF13439">
    <property type="entry name" value="Glyco_transf_4"/>
    <property type="match status" value="1"/>
</dbReference>
<organism evidence="6 13">
    <name type="scientific">Phocaeicola dorei</name>
    <dbReference type="NCBI Taxonomy" id="357276"/>
    <lineage>
        <taxon>Bacteria</taxon>
        <taxon>Pseudomonadati</taxon>
        <taxon>Bacteroidota</taxon>
        <taxon>Bacteroidia</taxon>
        <taxon>Bacteroidales</taxon>
        <taxon>Bacteroidaceae</taxon>
        <taxon>Phocaeicola</taxon>
    </lineage>
</organism>
<dbReference type="Proteomes" id="UP000481700">
    <property type="component" value="Unassembled WGS sequence"/>
</dbReference>
<dbReference type="KEGG" id="bdh:GV66_12620"/>
<dbReference type="DNASU" id="5303360"/>
<dbReference type="EMBL" id="VVZA01000042">
    <property type="protein sequence ID" value="KAA5401094.1"/>
    <property type="molecule type" value="Genomic_DNA"/>
</dbReference>
<feature type="domain" description="Glycosyl transferase family 1" evidence="1">
    <location>
        <begin position="164"/>
        <end position="320"/>
    </location>
</feature>
<dbReference type="PANTHER" id="PTHR12526:SF630">
    <property type="entry name" value="GLYCOSYLTRANSFERASE"/>
    <property type="match status" value="1"/>
</dbReference>
<dbReference type="Gene3D" id="3.40.50.2000">
    <property type="entry name" value="Glycogen Phosphorylase B"/>
    <property type="match status" value="2"/>
</dbReference>